<evidence type="ECO:0000313" key="1">
    <source>
        <dbReference type="EMBL" id="KAL0912414.1"/>
    </source>
</evidence>
<sequence length="102" mass="12072">MNRASRHTMPDQICFFEIPVIHSLQLLDKEVDFFPALKKLWSKDREKHFSRLANKENLLGFCFMKLFVCECKPLIMLMMSSLGRYIWDKLGDKQGTKEFVVI</sequence>
<keyword evidence="2" id="KW-1185">Reference proteome</keyword>
<comment type="caution">
    <text evidence="1">The sequence shown here is derived from an EMBL/GenBank/DDBJ whole genome shotgun (WGS) entry which is preliminary data.</text>
</comment>
<evidence type="ECO:0000313" key="2">
    <source>
        <dbReference type="Proteomes" id="UP001552299"/>
    </source>
</evidence>
<accession>A0ABD0UII1</accession>
<organism evidence="1 2">
    <name type="scientific">Dendrobium thyrsiflorum</name>
    <name type="common">Pinecone-like raceme dendrobium</name>
    <name type="synonym">Orchid</name>
    <dbReference type="NCBI Taxonomy" id="117978"/>
    <lineage>
        <taxon>Eukaryota</taxon>
        <taxon>Viridiplantae</taxon>
        <taxon>Streptophyta</taxon>
        <taxon>Embryophyta</taxon>
        <taxon>Tracheophyta</taxon>
        <taxon>Spermatophyta</taxon>
        <taxon>Magnoliopsida</taxon>
        <taxon>Liliopsida</taxon>
        <taxon>Asparagales</taxon>
        <taxon>Orchidaceae</taxon>
        <taxon>Epidendroideae</taxon>
        <taxon>Malaxideae</taxon>
        <taxon>Dendrobiinae</taxon>
        <taxon>Dendrobium</taxon>
    </lineage>
</organism>
<protein>
    <submittedName>
        <fullName evidence="1">Uncharacterized protein</fullName>
    </submittedName>
</protein>
<name>A0ABD0UII1_DENTH</name>
<proteinExistence type="predicted"/>
<dbReference type="EMBL" id="JANQDX010000014">
    <property type="protein sequence ID" value="KAL0912414.1"/>
    <property type="molecule type" value="Genomic_DNA"/>
</dbReference>
<dbReference type="AlphaFoldDB" id="A0ABD0UII1"/>
<dbReference type="Proteomes" id="UP001552299">
    <property type="component" value="Unassembled WGS sequence"/>
</dbReference>
<gene>
    <name evidence="1" type="ORF">M5K25_018384</name>
</gene>
<reference evidence="1 2" key="1">
    <citation type="journal article" date="2024" name="Plant Biotechnol. J.">
        <title>Dendrobium thyrsiflorum genome and its molecular insights into genes involved in important horticultural traits.</title>
        <authorList>
            <person name="Chen B."/>
            <person name="Wang J.Y."/>
            <person name="Zheng P.J."/>
            <person name="Li K.L."/>
            <person name="Liang Y.M."/>
            <person name="Chen X.F."/>
            <person name="Zhang C."/>
            <person name="Zhao X."/>
            <person name="He X."/>
            <person name="Zhang G.Q."/>
            <person name="Liu Z.J."/>
            <person name="Xu Q."/>
        </authorList>
    </citation>
    <scope>NUCLEOTIDE SEQUENCE [LARGE SCALE GENOMIC DNA]</scope>
    <source>
        <strain evidence="1">GZMU011</strain>
    </source>
</reference>